<dbReference type="Proteomes" id="UP000000267">
    <property type="component" value="Unassembled WGS sequence"/>
</dbReference>
<gene>
    <name evidence="10" type="ORF">Kpol_1032p46</name>
</gene>
<accession>A7TH00</accession>
<evidence type="ECO:0000256" key="6">
    <source>
        <dbReference type="ARBA" id="ARBA00023242"/>
    </source>
</evidence>
<dbReference type="EMBL" id="DS480389">
    <property type="protein sequence ID" value="EDO18452.1"/>
    <property type="molecule type" value="Genomic_DNA"/>
</dbReference>
<evidence type="ECO:0000256" key="2">
    <source>
        <dbReference type="ARBA" id="ARBA00007203"/>
    </source>
</evidence>
<feature type="compositionally biased region" description="Basic residues" evidence="8">
    <location>
        <begin position="1"/>
        <end position="11"/>
    </location>
</feature>
<dbReference type="AlphaFoldDB" id="A7TH00"/>
<dbReference type="PhylomeDB" id="A7TH00"/>
<dbReference type="STRING" id="436907.A7TH00"/>
<evidence type="ECO:0000256" key="3">
    <source>
        <dbReference type="ARBA" id="ARBA00022664"/>
    </source>
</evidence>
<sequence length="330" mass="37780">MKNRRGNSRSRGRNDSSRVNEHIPRYIRNQPWYYKDGIKQTEGDDDGEGKDNEKEDYLIHHRQSKGDGALDIDNNAEPKVGGGIQDIFDKVSVKESENNDDVSEQTANVRRADESTSWDARKDRWYGYAGQEYDQVLAKWEGKLGDSTIDEYGYPGWDTDEEIELEKLELPTKNVSLTNNDKDGDAAGARASVRLREDKAAYLQDIGSDEIKYDPKSRIYKSADIGKVDDKGHMFRRHLTGEGQEFAELNQFARKHAKESGVRDEINDKSKIDHVLIANPTKYEQLRRDQLNEAISQQSEIPLEPKLEARRSVGQPQRKKAKKTLQDMYG</sequence>
<reference evidence="10 11" key="1">
    <citation type="journal article" date="2007" name="Proc. Natl. Acad. Sci. U.S.A.">
        <title>Independent sorting-out of thousands of duplicated gene pairs in two yeast species descended from a whole-genome duplication.</title>
        <authorList>
            <person name="Scannell D.R."/>
            <person name="Frank A.C."/>
            <person name="Conant G.C."/>
            <person name="Byrne K.P."/>
            <person name="Woolfit M."/>
            <person name="Wolfe K.H."/>
        </authorList>
    </citation>
    <scope>NUCLEOTIDE SEQUENCE [LARGE SCALE GENOMIC DNA]</scope>
    <source>
        <strain evidence="11">ATCC 22028 / DSM 70294 / BCRC 21397 / CBS 2163 / NBRC 10782 / NRRL Y-8283 / UCD 57-17</strain>
    </source>
</reference>
<feature type="region of interest" description="Disordered" evidence="8">
    <location>
        <begin position="1"/>
        <end position="83"/>
    </location>
</feature>
<evidence type="ECO:0000256" key="7">
    <source>
        <dbReference type="RuleBase" id="RU367071"/>
    </source>
</evidence>
<comment type="function">
    <text evidence="7">Involved in pre-mRNA splicing.</text>
</comment>
<evidence type="ECO:0000256" key="1">
    <source>
        <dbReference type="ARBA" id="ARBA00004123"/>
    </source>
</evidence>
<dbReference type="OrthoDB" id="249612at2759"/>
<evidence type="ECO:0000313" key="11">
    <source>
        <dbReference type="Proteomes" id="UP000000267"/>
    </source>
</evidence>
<dbReference type="RefSeq" id="XP_001646310.1">
    <property type="nucleotide sequence ID" value="XM_001646260.1"/>
</dbReference>
<keyword evidence="4 7" id="KW-0747">Spliceosome</keyword>
<protein>
    <recommendedName>
        <fullName evidence="7">Pre-mRNA-splicing factor SLU7</fullName>
    </recommendedName>
</protein>
<feature type="domain" description="Pre-mRNA-splicing factor SLU7" evidence="9">
    <location>
        <begin position="117"/>
        <end position="298"/>
    </location>
</feature>
<dbReference type="FunCoup" id="A7TH00">
    <property type="interactions" value="543"/>
</dbReference>
<comment type="subunit">
    <text evidence="7">Associated with the spliceosome.</text>
</comment>
<dbReference type="GO" id="GO:0071021">
    <property type="term" value="C:U2-type post-spliceosomal complex"/>
    <property type="evidence" value="ECO:0007669"/>
    <property type="project" value="EnsemblFungi"/>
</dbReference>
<evidence type="ECO:0000256" key="5">
    <source>
        <dbReference type="ARBA" id="ARBA00023187"/>
    </source>
</evidence>
<dbReference type="OMA" id="KSKMFRR"/>
<feature type="region of interest" description="Disordered" evidence="8">
    <location>
        <begin position="95"/>
        <end position="115"/>
    </location>
</feature>
<feature type="region of interest" description="Disordered" evidence="8">
    <location>
        <begin position="296"/>
        <end position="330"/>
    </location>
</feature>
<dbReference type="InterPro" id="IPR039974">
    <property type="entry name" value="Splicing_factor_SLU7"/>
</dbReference>
<dbReference type="PANTHER" id="PTHR12942:SF2">
    <property type="entry name" value="PRE-MRNA-SPLICING FACTOR SLU7"/>
    <property type="match status" value="1"/>
</dbReference>
<feature type="compositionally biased region" description="Basic and acidic residues" evidence="8">
    <location>
        <begin position="12"/>
        <end position="24"/>
    </location>
</feature>
<name>A7TH00_VANPO</name>
<dbReference type="KEGG" id="vpo:Kpol_1032p46"/>
<dbReference type="eggNOG" id="KOG2560">
    <property type="taxonomic scope" value="Eukaryota"/>
</dbReference>
<keyword evidence="3 7" id="KW-0507">mRNA processing</keyword>
<dbReference type="HOGENOM" id="CLU_072877_0_0_1"/>
<dbReference type="GeneID" id="5546740"/>
<keyword evidence="6 7" id="KW-0539">Nucleus</keyword>
<dbReference type="GO" id="GO:0000386">
    <property type="term" value="F:second spliceosomal transesterification activity"/>
    <property type="evidence" value="ECO:0007669"/>
    <property type="project" value="EnsemblFungi"/>
</dbReference>
<dbReference type="InterPro" id="IPR021715">
    <property type="entry name" value="Slu7_dom"/>
</dbReference>
<keyword evidence="11" id="KW-1185">Reference proteome</keyword>
<keyword evidence="5 7" id="KW-0508">mRNA splicing</keyword>
<proteinExistence type="inferred from homology"/>
<dbReference type="GO" id="GO:0030628">
    <property type="term" value="F:pre-mRNA 3'-splice site binding"/>
    <property type="evidence" value="ECO:0007669"/>
    <property type="project" value="UniProtKB-UniRule"/>
</dbReference>
<dbReference type="PANTHER" id="PTHR12942">
    <property type="entry name" value="STEP II SPLICING FACTOR SLU7"/>
    <property type="match status" value="1"/>
</dbReference>
<feature type="compositionally biased region" description="Basic and acidic residues" evidence="8">
    <location>
        <begin position="49"/>
        <end position="59"/>
    </location>
</feature>
<dbReference type="Pfam" id="PF11708">
    <property type="entry name" value="Slu7"/>
    <property type="match status" value="1"/>
</dbReference>
<dbReference type="InParanoid" id="A7TH00"/>
<comment type="similarity">
    <text evidence="2 7">Belongs to the SLU7 family.</text>
</comment>
<evidence type="ECO:0000259" key="9">
    <source>
        <dbReference type="Pfam" id="PF11708"/>
    </source>
</evidence>
<evidence type="ECO:0000256" key="4">
    <source>
        <dbReference type="ARBA" id="ARBA00022728"/>
    </source>
</evidence>
<comment type="subcellular location">
    <subcellularLocation>
        <location evidence="1 7">Nucleus</location>
    </subcellularLocation>
</comment>
<dbReference type="GO" id="GO:0000974">
    <property type="term" value="C:Prp19 complex"/>
    <property type="evidence" value="ECO:0007669"/>
    <property type="project" value="EnsemblFungi"/>
</dbReference>
<evidence type="ECO:0000256" key="8">
    <source>
        <dbReference type="SAM" id="MobiDB-lite"/>
    </source>
</evidence>
<organism evidence="11">
    <name type="scientific">Vanderwaltozyma polyspora (strain ATCC 22028 / DSM 70294 / BCRC 21397 / CBS 2163 / NBRC 10782 / NRRL Y-8283 / UCD 57-17)</name>
    <name type="common">Kluyveromyces polysporus</name>
    <dbReference type="NCBI Taxonomy" id="436907"/>
    <lineage>
        <taxon>Eukaryota</taxon>
        <taxon>Fungi</taxon>
        <taxon>Dikarya</taxon>
        <taxon>Ascomycota</taxon>
        <taxon>Saccharomycotina</taxon>
        <taxon>Saccharomycetes</taxon>
        <taxon>Saccharomycetales</taxon>
        <taxon>Saccharomycetaceae</taxon>
        <taxon>Vanderwaltozyma</taxon>
    </lineage>
</organism>
<evidence type="ECO:0000313" key="10">
    <source>
        <dbReference type="EMBL" id="EDO18452.1"/>
    </source>
</evidence>
<dbReference type="GO" id="GO:0000350">
    <property type="term" value="P:generation of catalytic spliceosome for second transesterification step"/>
    <property type="evidence" value="ECO:0007669"/>
    <property type="project" value="EnsemblFungi"/>
</dbReference>